<evidence type="ECO:0000313" key="2">
    <source>
        <dbReference type="Proteomes" id="UP001163046"/>
    </source>
</evidence>
<dbReference type="AlphaFoldDB" id="A0A9W9Z962"/>
<gene>
    <name evidence="1" type="ORF">OS493_029716</name>
</gene>
<comment type="caution">
    <text evidence="1">The sequence shown here is derived from an EMBL/GenBank/DDBJ whole genome shotgun (WGS) entry which is preliminary data.</text>
</comment>
<reference evidence="1" key="1">
    <citation type="submission" date="2023-01" db="EMBL/GenBank/DDBJ databases">
        <title>Genome assembly of the deep-sea coral Lophelia pertusa.</title>
        <authorList>
            <person name="Herrera S."/>
            <person name="Cordes E."/>
        </authorList>
    </citation>
    <scope>NUCLEOTIDE SEQUENCE</scope>
    <source>
        <strain evidence="1">USNM1676648</strain>
        <tissue evidence="1">Polyp</tissue>
    </source>
</reference>
<organism evidence="1 2">
    <name type="scientific">Desmophyllum pertusum</name>
    <dbReference type="NCBI Taxonomy" id="174260"/>
    <lineage>
        <taxon>Eukaryota</taxon>
        <taxon>Metazoa</taxon>
        <taxon>Cnidaria</taxon>
        <taxon>Anthozoa</taxon>
        <taxon>Hexacorallia</taxon>
        <taxon>Scleractinia</taxon>
        <taxon>Caryophylliina</taxon>
        <taxon>Caryophylliidae</taxon>
        <taxon>Desmophyllum</taxon>
    </lineage>
</organism>
<keyword evidence="2" id="KW-1185">Reference proteome</keyword>
<dbReference type="EMBL" id="MU826380">
    <property type="protein sequence ID" value="KAJ7377357.1"/>
    <property type="molecule type" value="Genomic_DNA"/>
</dbReference>
<sequence length="83" mass="9180">MKETRPINIFQNGMGRTSYKGQQEIVHAASKIEGVVQEKHASSQPQENLDIATTLDQTVLPAPCGFTTRFSLAHSPHNLFSEN</sequence>
<name>A0A9W9Z962_9CNID</name>
<proteinExistence type="predicted"/>
<accession>A0A9W9Z962</accession>
<protein>
    <submittedName>
        <fullName evidence="1">Uncharacterized protein</fullName>
    </submittedName>
</protein>
<evidence type="ECO:0000313" key="1">
    <source>
        <dbReference type="EMBL" id="KAJ7377357.1"/>
    </source>
</evidence>
<dbReference type="Proteomes" id="UP001163046">
    <property type="component" value="Unassembled WGS sequence"/>
</dbReference>